<evidence type="ECO:0000256" key="1">
    <source>
        <dbReference type="SAM" id="MobiDB-lite"/>
    </source>
</evidence>
<feature type="compositionally biased region" description="Basic and acidic residues" evidence="1">
    <location>
        <begin position="101"/>
        <end position="124"/>
    </location>
</feature>
<dbReference type="InterPro" id="IPR007149">
    <property type="entry name" value="Leo1"/>
</dbReference>
<feature type="compositionally biased region" description="Basic residues" evidence="1">
    <location>
        <begin position="1"/>
        <end position="11"/>
    </location>
</feature>
<feature type="compositionally biased region" description="Acidic residues" evidence="1">
    <location>
        <begin position="141"/>
        <end position="157"/>
    </location>
</feature>
<dbReference type="GO" id="GO:0016593">
    <property type="term" value="C:Cdc73/Paf1 complex"/>
    <property type="evidence" value="ECO:0007669"/>
    <property type="project" value="InterPro"/>
</dbReference>
<protein>
    <submittedName>
        <fullName evidence="2">Uncharacterized protein</fullName>
    </submittedName>
</protein>
<evidence type="ECO:0000313" key="2">
    <source>
        <dbReference type="EMBL" id="CAD7435102.1"/>
    </source>
</evidence>
<sequence length="166" mass="17706">MRRESKQKRVKERGASRGLSAGYLEPDHRDEEGSEDEGAISLAAIKNKYKKGGSAKKNDNQLSVASSGGEPSALQPWGDNWIYHGDNRPPIYSSDEEGSDFEARRAKKLDKAKVLKDSDEESAKSESGSESGDRSASASGGEDEGGEVEEAGGEGEEGEHASGDDE</sequence>
<organism evidence="2">
    <name type="scientific">Timema monikensis</name>
    <dbReference type="NCBI Taxonomy" id="170555"/>
    <lineage>
        <taxon>Eukaryota</taxon>
        <taxon>Metazoa</taxon>
        <taxon>Ecdysozoa</taxon>
        <taxon>Arthropoda</taxon>
        <taxon>Hexapoda</taxon>
        <taxon>Insecta</taxon>
        <taxon>Pterygota</taxon>
        <taxon>Neoptera</taxon>
        <taxon>Polyneoptera</taxon>
        <taxon>Phasmatodea</taxon>
        <taxon>Timematodea</taxon>
        <taxon>Timematoidea</taxon>
        <taxon>Timematidae</taxon>
        <taxon>Timema</taxon>
    </lineage>
</organism>
<dbReference type="GO" id="GO:0032968">
    <property type="term" value="P:positive regulation of transcription elongation by RNA polymerase II"/>
    <property type="evidence" value="ECO:0007669"/>
    <property type="project" value="TreeGrafter"/>
</dbReference>
<gene>
    <name evidence="2" type="ORF">TMSB3V08_LOCUS11750</name>
</gene>
<dbReference type="PANTHER" id="PTHR23146:SF0">
    <property type="entry name" value="RNA POLYMERASE-ASSOCIATED PROTEIN LEO1"/>
    <property type="match status" value="1"/>
</dbReference>
<proteinExistence type="predicted"/>
<dbReference type="GO" id="GO:1990269">
    <property type="term" value="F:RNA polymerase II C-terminal domain phosphoserine binding"/>
    <property type="evidence" value="ECO:0007669"/>
    <property type="project" value="TreeGrafter"/>
</dbReference>
<feature type="region of interest" description="Disordered" evidence="1">
    <location>
        <begin position="1"/>
        <end position="38"/>
    </location>
</feature>
<name>A0A7R9EJD2_9NEOP</name>
<dbReference type="PANTHER" id="PTHR23146">
    <property type="entry name" value="LEO1 PROTEIN"/>
    <property type="match status" value="1"/>
</dbReference>
<dbReference type="AlphaFoldDB" id="A0A7R9EJD2"/>
<feature type="region of interest" description="Disordered" evidence="1">
    <location>
        <begin position="51"/>
        <end position="166"/>
    </location>
</feature>
<accession>A0A7R9EJD2</accession>
<dbReference type="GO" id="GO:0006368">
    <property type="term" value="P:transcription elongation by RNA polymerase II"/>
    <property type="evidence" value="ECO:0007669"/>
    <property type="project" value="InterPro"/>
</dbReference>
<feature type="compositionally biased region" description="Low complexity" evidence="1">
    <location>
        <begin position="125"/>
        <end position="140"/>
    </location>
</feature>
<reference evidence="2" key="1">
    <citation type="submission" date="2020-11" db="EMBL/GenBank/DDBJ databases">
        <authorList>
            <person name="Tran Van P."/>
        </authorList>
    </citation>
    <scope>NUCLEOTIDE SEQUENCE</scope>
</reference>
<dbReference type="EMBL" id="OB798993">
    <property type="protein sequence ID" value="CAD7435102.1"/>
    <property type="molecule type" value="Genomic_DNA"/>
</dbReference>